<evidence type="ECO:0000256" key="1">
    <source>
        <dbReference type="SAM" id="SignalP"/>
    </source>
</evidence>
<dbReference type="Gene3D" id="3.40.190.10">
    <property type="entry name" value="Periplasmic binding protein-like II"/>
    <property type="match status" value="2"/>
</dbReference>
<organism evidence="2 3">
    <name type="scientific">Halalkalibacter kiskunsagensis</name>
    <dbReference type="NCBI Taxonomy" id="1548599"/>
    <lineage>
        <taxon>Bacteria</taxon>
        <taxon>Bacillati</taxon>
        <taxon>Bacillota</taxon>
        <taxon>Bacilli</taxon>
        <taxon>Bacillales</taxon>
        <taxon>Bacillaceae</taxon>
        <taxon>Halalkalibacter</taxon>
    </lineage>
</organism>
<reference evidence="2 3" key="1">
    <citation type="submission" date="2024-09" db="EMBL/GenBank/DDBJ databases">
        <authorList>
            <person name="Sun Q."/>
            <person name="Mori K."/>
        </authorList>
    </citation>
    <scope>NUCLEOTIDE SEQUENCE [LARGE SCALE GENOMIC DNA]</scope>
    <source>
        <strain evidence="2 3">NCAIM B.02610</strain>
    </source>
</reference>
<feature type="chain" id="PRO_5045336829" evidence="1">
    <location>
        <begin position="24"/>
        <end position="359"/>
    </location>
</feature>
<dbReference type="PANTHER" id="PTHR42941:SF1">
    <property type="entry name" value="SLL1037 PROTEIN"/>
    <property type="match status" value="1"/>
</dbReference>
<dbReference type="RefSeq" id="WP_335963058.1">
    <property type="nucleotide sequence ID" value="NZ_JAXBLX010000040.1"/>
</dbReference>
<comment type="caution">
    <text evidence="2">The sequence shown here is derived from an EMBL/GenBank/DDBJ whole genome shotgun (WGS) entry which is preliminary data.</text>
</comment>
<dbReference type="InterPro" id="IPR011852">
    <property type="entry name" value="TRAP_TAXI"/>
</dbReference>
<name>A0ABV6KHF4_9BACI</name>
<dbReference type="Pfam" id="PF16868">
    <property type="entry name" value="NMT1_3"/>
    <property type="match status" value="1"/>
</dbReference>
<dbReference type="NCBIfam" id="TIGR02122">
    <property type="entry name" value="TRAP_TAXI"/>
    <property type="match status" value="1"/>
</dbReference>
<feature type="signal peptide" evidence="1">
    <location>
        <begin position="1"/>
        <end position="23"/>
    </location>
</feature>
<accession>A0ABV6KHF4</accession>
<keyword evidence="3" id="KW-1185">Reference proteome</keyword>
<dbReference type="Proteomes" id="UP001589838">
    <property type="component" value="Unassembled WGS sequence"/>
</dbReference>
<protein>
    <submittedName>
        <fullName evidence="2">TAXI family TRAP transporter solute-binding subunit</fullName>
    </submittedName>
</protein>
<dbReference type="SUPFAM" id="SSF53850">
    <property type="entry name" value="Periplasmic binding protein-like II"/>
    <property type="match status" value="1"/>
</dbReference>
<proteinExistence type="predicted"/>
<dbReference type="EMBL" id="JBHLUX010000085">
    <property type="protein sequence ID" value="MFC0472694.1"/>
    <property type="molecule type" value="Genomic_DNA"/>
</dbReference>
<dbReference type="PANTHER" id="PTHR42941">
    <property type="entry name" value="SLL1037 PROTEIN"/>
    <property type="match status" value="1"/>
</dbReference>
<sequence>MKKFFRRSMLTAIASFGLVFVTACGGSESSAPAGNDDSGSVGDAGETVEYQDAPSTVVIGTASQGGVYYIYGGGLGHLLESKLGVTANVEVTGGPVDNIRLIEAGDQDLGMITTGPGYEAINGVGTEFEGNPHDDIRVVFPMYYTPFHWWALESSGVASLDDMAEKGIGRTGVGPMGGTSGTYLPQIHELLGLNASPVYAGAGDMTSQQQDGQLDVIGFAAGLPIPAVQEVAALRDINLFGIDGEQRDQVIENFPFFTPYTIEAGTYENIEHDDIETIAQFNFGIVHKTMNIDFVYDLVKSYHENNDLLVTTHSSAKEAVEEAILLNEVVPLHPGAIKYYEEIGIDLPETVYPAEYQNE</sequence>
<dbReference type="PROSITE" id="PS51257">
    <property type="entry name" value="PROKAR_LIPOPROTEIN"/>
    <property type="match status" value="1"/>
</dbReference>
<evidence type="ECO:0000313" key="3">
    <source>
        <dbReference type="Proteomes" id="UP001589838"/>
    </source>
</evidence>
<evidence type="ECO:0000313" key="2">
    <source>
        <dbReference type="EMBL" id="MFC0472694.1"/>
    </source>
</evidence>
<gene>
    <name evidence="2" type="ORF">ACFFHM_19975</name>
</gene>
<keyword evidence="1" id="KW-0732">Signal</keyword>